<dbReference type="Proteomes" id="UP000015104">
    <property type="component" value="Unassembled WGS sequence"/>
</dbReference>
<reference evidence="2" key="1">
    <citation type="submission" date="2011-08" db="EMBL/GenBank/DDBJ databases">
        <authorList>
            <person name="Rombauts S."/>
        </authorList>
    </citation>
    <scope>NUCLEOTIDE SEQUENCE</scope>
    <source>
        <strain evidence="2">London</strain>
    </source>
</reference>
<evidence type="ECO:0000313" key="2">
    <source>
        <dbReference type="Proteomes" id="UP000015104"/>
    </source>
</evidence>
<dbReference type="EMBL" id="CAEY01000829">
    <property type="status" value="NOT_ANNOTATED_CDS"/>
    <property type="molecule type" value="Genomic_DNA"/>
</dbReference>
<accession>T1JXJ8</accession>
<keyword evidence="2" id="KW-1185">Reference proteome</keyword>
<proteinExistence type="predicted"/>
<dbReference type="HOGENOM" id="CLU_2690958_0_0_1"/>
<dbReference type="EnsemblMetazoa" id="tetur02g12210.1">
    <property type="protein sequence ID" value="tetur02g12210.1"/>
    <property type="gene ID" value="tetur02g12210"/>
</dbReference>
<reference evidence="1" key="2">
    <citation type="submission" date="2015-06" db="UniProtKB">
        <authorList>
            <consortium name="EnsemblMetazoa"/>
        </authorList>
    </citation>
    <scope>IDENTIFICATION</scope>
</reference>
<name>T1JXJ8_TETUR</name>
<dbReference type="AlphaFoldDB" id="T1JXJ8"/>
<protein>
    <submittedName>
        <fullName evidence="1">Uncharacterized protein</fullName>
    </submittedName>
</protein>
<sequence>MQGYTAWLMTNYSPIRWNFPAQIDLIYLFGHLMADLQLTLDFCQTDRLHMHRQVILPLRSGLSADFSKKRNGRC</sequence>
<evidence type="ECO:0000313" key="1">
    <source>
        <dbReference type="EnsemblMetazoa" id="tetur02g12210.1"/>
    </source>
</evidence>
<organism evidence="1 2">
    <name type="scientific">Tetranychus urticae</name>
    <name type="common">Two-spotted spider mite</name>
    <dbReference type="NCBI Taxonomy" id="32264"/>
    <lineage>
        <taxon>Eukaryota</taxon>
        <taxon>Metazoa</taxon>
        <taxon>Ecdysozoa</taxon>
        <taxon>Arthropoda</taxon>
        <taxon>Chelicerata</taxon>
        <taxon>Arachnida</taxon>
        <taxon>Acari</taxon>
        <taxon>Acariformes</taxon>
        <taxon>Trombidiformes</taxon>
        <taxon>Prostigmata</taxon>
        <taxon>Eleutherengona</taxon>
        <taxon>Raphignathae</taxon>
        <taxon>Tetranychoidea</taxon>
        <taxon>Tetranychidae</taxon>
        <taxon>Tetranychus</taxon>
    </lineage>
</organism>